<dbReference type="EMBL" id="JBHRXV010000010">
    <property type="protein sequence ID" value="MFC3713157.1"/>
    <property type="molecule type" value="Genomic_DNA"/>
</dbReference>
<feature type="compositionally biased region" description="Basic and acidic residues" evidence="1">
    <location>
        <begin position="7"/>
        <end position="23"/>
    </location>
</feature>
<organism evidence="3 4">
    <name type="scientific">Sphingoaurantiacus capsulatus</name>
    <dbReference type="NCBI Taxonomy" id="1771310"/>
    <lineage>
        <taxon>Bacteria</taxon>
        <taxon>Pseudomonadati</taxon>
        <taxon>Pseudomonadota</taxon>
        <taxon>Alphaproteobacteria</taxon>
        <taxon>Sphingomonadales</taxon>
        <taxon>Sphingosinicellaceae</taxon>
        <taxon>Sphingoaurantiacus</taxon>
    </lineage>
</organism>
<accession>A0ABV7XAN8</accession>
<keyword evidence="2" id="KW-0812">Transmembrane</keyword>
<dbReference type="RefSeq" id="WP_380861373.1">
    <property type="nucleotide sequence ID" value="NZ_JBHRXV010000010.1"/>
</dbReference>
<evidence type="ECO:0000256" key="2">
    <source>
        <dbReference type="SAM" id="Phobius"/>
    </source>
</evidence>
<feature type="transmembrane region" description="Helical" evidence="2">
    <location>
        <begin position="26"/>
        <end position="47"/>
    </location>
</feature>
<keyword evidence="2" id="KW-1133">Transmembrane helix</keyword>
<feature type="region of interest" description="Disordered" evidence="1">
    <location>
        <begin position="1"/>
        <end position="23"/>
    </location>
</feature>
<comment type="caution">
    <text evidence="3">The sequence shown here is derived from an EMBL/GenBank/DDBJ whole genome shotgun (WGS) entry which is preliminary data.</text>
</comment>
<name>A0ABV7XAN8_9SPHN</name>
<keyword evidence="2" id="KW-0472">Membrane</keyword>
<sequence>MLTRKPKSTDGHREPHLPHEDRSTQVIGVAFTVGVAAAAIAGTLALFA</sequence>
<proteinExistence type="predicted"/>
<reference evidence="4" key="1">
    <citation type="journal article" date="2019" name="Int. J. Syst. Evol. Microbiol.">
        <title>The Global Catalogue of Microorganisms (GCM) 10K type strain sequencing project: providing services to taxonomists for standard genome sequencing and annotation.</title>
        <authorList>
            <consortium name="The Broad Institute Genomics Platform"/>
            <consortium name="The Broad Institute Genome Sequencing Center for Infectious Disease"/>
            <person name="Wu L."/>
            <person name="Ma J."/>
        </authorList>
    </citation>
    <scope>NUCLEOTIDE SEQUENCE [LARGE SCALE GENOMIC DNA]</scope>
    <source>
        <strain evidence="4">KCTC 42644</strain>
    </source>
</reference>
<dbReference type="Proteomes" id="UP001595615">
    <property type="component" value="Unassembled WGS sequence"/>
</dbReference>
<protein>
    <submittedName>
        <fullName evidence="3">Uncharacterized protein</fullName>
    </submittedName>
</protein>
<keyword evidence="4" id="KW-1185">Reference proteome</keyword>
<evidence type="ECO:0000313" key="4">
    <source>
        <dbReference type="Proteomes" id="UP001595615"/>
    </source>
</evidence>
<gene>
    <name evidence="3" type="ORF">ACFOMD_11275</name>
</gene>
<evidence type="ECO:0000256" key="1">
    <source>
        <dbReference type="SAM" id="MobiDB-lite"/>
    </source>
</evidence>
<evidence type="ECO:0000313" key="3">
    <source>
        <dbReference type="EMBL" id="MFC3713157.1"/>
    </source>
</evidence>